<accession>A0A0K8PB04</accession>
<evidence type="ECO:0000256" key="3">
    <source>
        <dbReference type="ARBA" id="ARBA00023002"/>
    </source>
</evidence>
<evidence type="ECO:0000313" key="6">
    <source>
        <dbReference type="Proteomes" id="UP000053370"/>
    </source>
</evidence>
<dbReference type="STRING" id="1678840.ATC1_12367"/>
<dbReference type="SMART" id="SM01092">
    <property type="entry name" value="CO_deh_flav_C"/>
    <property type="match status" value="1"/>
</dbReference>
<evidence type="ECO:0000256" key="2">
    <source>
        <dbReference type="ARBA" id="ARBA00022827"/>
    </source>
</evidence>
<keyword evidence="2" id="KW-0274">FAD</keyword>
<sequence>MTVFYRPDTIKKTLKILGNPDQNCVPLYYPPRAKHISQWEGDALIDLSALDLNIINVRKSEILIGSMVSLETLAKSDEIKSRWDGVLSEAARISTTMAMRNLSSIGGVLMNPLFPAEVVLVLLALDAQVVLLQNNGMETRIPVEEFLLDGHPILQKGCLIKEVSIPLNSRTHCVFNRVACTKSNASIVSVVVRGDLTRTKAHHLRIAVFGANSFPKRYHQAELALVNDLITMEGIQQCCTKISEETAPVSDFRAGAEYRTAMAEVLIRRSLIALRKIAVG</sequence>
<keyword evidence="3" id="KW-0560">Oxidoreductase</keyword>
<name>A0A0K8PB04_9CHLR</name>
<dbReference type="InterPro" id="IPR002346">
    <property type="entry name" value="Mopterin_DH_FAD-bd"/>
</dbReference>
<dbReference type="Pfam" id="PF00941">
    <property type="entry name" value="FAD_binding_5"/>
    <property type="match status" value="1"/>
</dbReference>
<dbReference type="Gene3D" id="3.30.390.50">
    <property type="entry name" value="CO dehydrogenase flavoprotein, C-terminal domain"/>
    <property type="match status" value="1"/>
</dbReference>
<dbReference type="InterPro" id="IPR005107">
    <property type="entry name" value="CO_DH_flav_C"/>
</dbReference>
<dbReference type="InterPro" id="IPR036318">
    <property type="entry name" value="FAD-bd_PCMH-like_sf"/>
</dbReference>
<dbReference type="SUPFAM" id="SSF56176">
    <property type="entry name" value="FAD-binding/transporter-associated domain-like"/>
    <property type="match status" value="1"/>
</dbReference>
<dbReference type="PANTHER" id="PTHR42659">
    <property type="entry name" value="XANTHINE DEHYDROGENASE SUBUNIT C-RELATED"/>
    <property type="match status" value="1"/>
</dbReference>
<evidence type="ECO:0000259" key="4">
    <source>
        <dbReference type="PROSITE" id="PS51387"/>
    </source>
</evidence>
<dbReference type="PROSITE" id="PS51387">
    <property type="entry name" value="FAD_PCMH"/>
    <property type="match status" value="1"/>
</dbReference>
<protein>
    <submittedName>
        <fullName evidence="5">CO/xanthine dehydrogenase, FAD-binding subunit</fullName>
    </submittedName>
</protein>
<dbReference type="PANTHER" id="PTHR42659:SF2">
    <property type="entry name" value="XANTHINE DEHYDROGENASE SUBUNIT C-RELATED"/>
    <property type="match status" value="1"/>
</dbReference>
<dbReference type="InterPro" id="IPR036683">
    <property type="entry name" value="CO_DH_flav_C_dom_sf"/>
</dbReference>
<keyword evidence="1" id="KW-0285">Flavoprotein</keyword>
<gene>
    <name evidence="5" type="ORF">ATC1_12367</name>
</gene>
<evidence type="ECO:0000256" key="1">
    <source>
        <dbReference type="ARBA" id="ARBA00022630"/>
    </source>
</evidence>
<dbReference type="InterPro" id="IPR051312">
    <property type="entry name" value="Diverse_Substr_Oxidored"/>
</dbReference>
<dbReference type="Gene3D" id="3.30.465.10">
    <property type="match status" value="1"/>
</dbReference>
<dbReference type="Pfam" id="PF03450">
    <property type="entry name" value="CO_deh_flav_C"/>
    <property type="match status" value="1"/>
</dbReference>
<dbReference type="RefSeq" id="WP_062278594.1">
    <property type="nucleotide sequence ID" value="NZ_DF968180.1"/>
</dbReference>
<dbReference type="InterPro" id="IPR016169">
    <property type="entry name" value="FAD-bd_PCMH_sub2"/>
</dbReference>
<dbReference type="SUPFAM" id="SSF55447">
    <property type="entry name" value="CO dehydrogenase flavoprotein C-terminal domain-like"/>
    <property type="match status" value="1"/>
</dbReference>
<dbReference type="GO" id="GO:0016491">
    <property type="term" value="F:oxidoreductase activity"/>
    <property type="evidence" value="ECO:0007669"/>
    <property type="project" value="UniProtKB-KW"/>
</dbReference>
<dbReference type="InterPro" id="IPR016166">
    <property type="entry name" value="FAD-bd_PCMH"/>
</dbReference>
<dbReference type="OrthoDB" id="9793944at2"/>
<dbReference type="AlphaFoldDB" id="A0A0K8PB04"/>
<evidence type="ECO:0000313" key="5">
    <source>
        <dbReference type="EMBL" id="GAP39831.1"/>
    </source>
</evidence>
<dbReference type="Proteomes" id="UP000053370">
    <property type="component" value="Unassembled WGS sequence"/>
</dbReference>
<dbReference type="EMBL" id="DF968180">
    <property type="protein sequence ID" value="GAP39831.1"/>
    <property type="molecule type" value="Genomic_DNA"/>
</dbReference>
<feature type="domain" description="FAD-binding PCMH-type" evidence="4">
    <location>
        <begin position="1"/>
        <end position="170"/>
    </location>
</feature>
<organism evidence="5">
    <name type="scientific">Flexilinea flocculi</name>
    <dbReference type="NCBI Taxonomy" id="1678840"/>
    <lineage>
        <taxon>Bacteria</taxon>
        <taxon>Bacillati</taxon>
        <taxon>Chloroflexota</taxon>
        <taxon>Anaerolineae</taxon>
        <taxon>Anaerolineales</taxon>
        <taxon>Anaerolineaceae</taxon>
        <taxon>Flexilinea</taxon>
    </lineage>
</organism>
<dbReference type="GO" id="GO:0071949">
    <property type="term" value="F:FAD binding"/>
    <property type="evidence" value="ECO:0007669"/>
    <property type="project" value="InterPro"/>
</dbReference>
<reference evidence="5" key="1">
    <citation type="journal article" date="2015" name="Genome Announc.">
        <title>Draft Genome Sequence of Anaerolineae Strain TC1, a Novel Isolate from a Methanogenic Wastewater Treatment System.</title>
        <authorList>
            <person name="Matsuura N."/>
            <person name="Tourlousse D.M."/>
            <person name="Sun L."/>
            <person name="Toyonaga M."/>
            <person name="Kuroda K."/>
            <person name="Ohashi A."/>
            <person name="Cruz R."/>
            <person name="Yamaguchi T."/>
            <person name="Sekiguchi Y."/>
        </authorList>
    </citation>
    <scope>NUCLEOTIDE SEQUENCE [LARGE SCALE GENOMIC DNA]</scope>
    <source>
        <strain evidence="5">TC1</strain>
    </source>
</reference>
<proteinExistence type="predicted"/>
<keyword evidence="6" id="KW-1185">Reference proteome</keyword>